<evidence type="ECO:0000313" key="2">
    <source>
        <dbReference type="Proteomes" id="UP000197528"/>
    </source>
</evidence>
<gene>
    <name evidence="1" type="ORF">CBI31_07910</name>
</gene>
<dbReference type="RefSeq" id="WP_088525812.1">
    <property type="nucleotide sequence ID" value="NZ_NGUP01000003.1"/>
</dbReference>
<protein>
    <recommendedName>
        <fullName evidence="3">Type II secretion system protein GspI C-terminal domain-containing protein</fullName>
    </recommendedName>
</protein>
<dbReference type="EMBL" id="NGUP01000003">
    <property type="protein sequence ID" value="OWS70227.1"/>
    <property type="molecule type" value="Genomic_DNA"/>
</dbReference>
<accession>A0A254Q5N7</accession>
<reference evidence="1 2" key="1">
    <citation type="submission" date="2017-05" db="EMBL/GenBank/DDBJ databases">
        <title>Genome of Polynucleobacter sp. MWH-Feld-100.</title>
        <authorList>
            <person name="Hahn M.W."/>
        </authorList>
    </citation>
    <scope>NUCLEOTIDE SEQUENCE [LARGE SCALE GENOMIC DNA]</scope>
    <source>
        <strain evidence="1 2">MWH-Feld-100</strain>
    </source>
</reference>
<comment type="caution">
    <text evidence="1">The sequence shown here is derived from an EMBL/GenBank/DDBJ whole genome shotgun (WGS) entry which is preliminary data.</text>
</comment>
<evidence type="ECO:0000313" key="1">
    <source>
        <dbReference type="EMBL" id="OWS70227.1"/>
    </source>
</evidence>
<dbReference type="Proteomes" id="UP000197528">
    <property type="component" value="Unassembled WGS sequence"/>
</dbReference>
<sequence length="110" mass="12430">MILAWVLSLLLLCASLIAQLERLTALRIIEVKTISLVQQNFIATEKAVSDCEKNLMILSVLTENNCLIQPINKNIWLISSKQKPAIQVHVLLDAKSGTTTRLNWRQSFDQ</sequence>
<dbReference type="AlphaFoldDB" id="A0A254Q5N7"/>
<organism evidence="1 2">
    <name type="scientific">Polynucleobacter campilacus</name>
    <dbReference type="NCBI Taxonomy" id="1743163"/>
    <lineage>
        <taxon>Bacteria</taxon>
        <taxon>Pseudomonadati</taxon>
        <taxon>Pseudomonadota</taxon>
        <taxon>Betaproteobacteria</taxon>
        <taxon>Burkholderiales</taxon>
        <taxon>Burkholderiaceae</taxon>
        <taxon>Polynucleobacter</taxon>
    </lineage>
</organism>
<dbReference type="OrthoDB" id="9132832at2"/>
<name>A0A254Q5N7_9BURK</name>
<evidence type="ECO:0008006" key="3">
    <source>
        <dbReference type="Google" id="ProtNLM"/>
    </source>
</evidence>
<proteinExistence type="predicted"/>
<keyword evidence="2" id="KW-1185">Reference proteome</keyword>